<name>G8X225_STREN</name>
<evidence type="ECO:0000259" key="1">
    <source>
        <dbReference type="Pfam" id="PF06094"/>
    </source>
</evidence>
<dbReference type="Pfam" id="PF06094">
    <property type="entry name" value="GGACT"/>
    <property type="match status" value="1"/>
</dbReference>
<evidence type="ECO:0000313" key="3">
    <source>
        <dbReference type="Proteomes" id="UP000007842"/>
    </source>
</evidence>
<dbReference type="CDD" id="cd06661">
    <property type="entry name" value="GGCT_like"/>
    <property type="match status" value="1"/>
</dbReference>
<dbReference type="InterPro" id="IPR009288">
    <property type="entry name" value="AIG2-like_dom"/>
</dbReference>
<dbReference type="Proteomes" id="UP000007842">
    <property type="component" value="Chromosome"/>
</dbReference>
<dbReference type="InterPro" id="IPR013024">
    <property type="entry name" value="GGCT-like"/>
</dbReference>
<dbReference type="KEGG" id="scy:SCATT_15400"/>
<organism evidence="2 3">
    <name type="scientific">Streptantibioticus cattleyicolor (strain ATCC 35852 / DSM 46488 / JCM 4925 / NBRC 14057 / NRRL 8057)</name>
    <name type="common">Streptomyces cattleya</name>
    <dbReference type="NCBI Taxonomy" id="1003195"/>
    <lineage>
        <taxon>Bacteria</taxon>
        <taxon>Bacillati</taxon>
        <taxon>Actinomycetota</taxon>
        <taxon>Actinomycetes</taxon>
        <taxon>Kitasatosporales</taxon>
        <taxon>Streptomycetaceae</taxon>
        <taxon>Streptantibioticus</taxon>
    </lineage>
</organism>
<dbReference type="EMBL" id="CP003219">
    <property type="protein sequence ID" value="AEW93911.1"/>
    <property type="molecule type" value="Genomic_DNA"/>
</dbReference>
<accession>G8X225</accession>
<dbReference type="Gene3D" id="3.10.490.10">
    <property type="entry name" value="Gamma-glutamyl cyclotransferase-like"/>
    <property type="match status" value="1"/>
</dbReference>
<proteinExistence type="predicted"/>
<keyword evidence="3" id="KW-1185">Reference proteome</keyword>
<protein>
    <recommendedName>
        <fullName evidence="1">Gamma-glutamylcyclotransferase AIG2-like domain-containing protein</fullName>
    </recommendedName>
</protein>
<dbReference type="STRING" id="1003195.SCATT_15400"/>
<sequence>MTPPGARRFRDHRYMDTSSSPVAEGRLPFFVYGTLRPGEVNHARLLRGRTARAVPAVLRGALLYDGPGYPYALDAPGTPDGIHGDLIEPLPEAYDDVLAELDRLEDHTPGAPDNLYERLARTVHTAAGPRDAWVYLAGRATARHLRAHGRRIPGGDWKRRS</sequence>
<dbReference type="SUPFAM" id="SSF110857">
    <property type="entry name" value="Gamma-glutamyl cyclotransferase-like"/>
    <property type="match status" value="1"/>
</dbReference>
<gene>
    <name evidence="2" type="ordered locus">SCATT_15400</name>
</gene>
<dbReference type="HOGENOM" id="CLU_083466_2_0_11"/>
<dbReference type="AlphaFoldDB" id="G8X225"/>
<dbReference type="PATRIC" id="fig|1003195.29.peg.1545"/>
<dbReference type="eggNOG" id="COG2105">
    <property type="taxonomic scope" value="Bacteria"/>
</dbReference>
<feature type="domain" description="Gamma-glutamylcyclotransferase AIG2-like" evidence="1">
    <location>
        <begin position="29"/>
        <end position="159"/>
    </location>
</feature>
<evidence type="ECO:0000313" key="2">
    <source>
        <dbReference type="EMBL" id="AEW93911.1"/>
    </source>
</evidence>
<reference evidence="3" key="1">
    <citation type="submission" date="2011-12" db="EMBL/GenBank/DDBJ databases">
        <title>Complete genome sequence of Streptomyces cattleya strain DSM 46488.</title>
        <authorList>
            <person name="Ou H.-Y."/>
            <person name="Li P."/>
            <person name="Zhao C."/>
            <person name="O'Hagan D."/>
            <person name="Deng Z."/>
        </authorList>
    </citation>
    <scope>NUCLEOTIDE SEQUENCE [LARGE SCALE GENOMIC DNA]</scope>
    <source>
        <strain evidence="3">ATCC 35852 / DSM 46488 / JCM 4925 / NBRC 14057 / NRRL 8057</strain>
    </source>
</reference>
<dbReference type="InterPro" id="IPR036568">
    <property type="entry name" value="GGCT-like_sf"/>
</dbReference>